<keyword evidence="10 13" id="KW-0408">Iron</keyword>
<evidence type="ECO:0000313" key="15">
    <source>
        <dbReference type="EMBL" id="KAG8178983.1"/>
    </source>
</evidence>
<dbReference type="GO" id="GO:0016705">
    <property type="term" value="F:oxidoreductase activity, acting on paired donors, with incorporation or reduction of molecular oxygen"/>
    <property type="evidence" value="ECO:0007669"/>
    <property type="project" value="InterPro"/>
</dbReference>
<comment type="cofactor">
    <cofactor evidence="1 13">
        <name>heme</name>
        <dbReference type="ChEBI" id="CHEBI:30413"/>
    </cofactor>
</comment>
<dbReference type="FunFam" id="1.10.630.10:FF:000042">
    <property type="entry name" value="Cytochrome P450"/>
    <property type="match status" value="1"/>
</dbReference>
<evidence type="ECO:0000256" key="3">
    <source>
        <dbReference type="ARBA" id="ARBA00004406"/>
    </source>
</evidence>
<evidence type="ECO:0008006" key="17">
    <source>
        <dbReference type="Google" id="ProtNLM"/>
    </source>
</evidence>
<keyword evidence="6 13" id="KW-0479">Metal-binding</keyword>
<organism evidence="15 16">
    <name type="scientific">Oedothorax gibbosus</name>
    <dbReference type="NCBI Taxonomy" id="931172"/>
    <lineage>
        <taxon>Eukaryota</taxon>
        <taxon>Metazoa</taxon>
        <taxon>Ecdysozoa</taxon>
        <taxon>Arthropoda</taxon>
        <taxon>Chelicerata</taxon>
        <taxon>Arachnida</taxon>
        <taxon>Araneae</taxon>
        <taxon>Araneomorphae</taxon>
        <taxon>Entelegynae</taxon>
        <taxon>Araneoidea</taxon>
        <taxon>Linyphiidae</taxon>
        <taxon>Erigoninae</taxon>
        <taxon>Oedothorax</taxon>
    </lineage>
</organism>
<comment type="caution">
    <text evidence="15">The sequence shown here is derived from an EMBL/GenBank/DDBJ whole genome shotgun (WGS) entry which is preliminary data.</text>
</comment>
<keyword evidence="11 14" id="KW-0503">Monooxygenase</keyword>
<keyword evidence="16" id="KW-1185">Reference proteome</keyword>
<keyword evidence="12" id="KW-0472">Membrane</keyword>
<accession>A0AAV6U536</accession>
<reference evidence="15 16" key="1">
    <citation type="journal article" date="2022" name="Nat. Ecol. Evol.">
        <title>A masculinizing supergene underlies an exaggerated male reproductive morph in a spider.</title>
        <authorList>
            <person name="Hendrickx F."/>
            <person name="De Corte Z."/>
            <person name="Sonet G."/>
            <person name="Van Belleghem S.M."/>
            <person name="Kostlbacher S."/>
            <person name="Vangestel C."/>
        </authorList>
    </citation>
    <scope>NUCLEOTIDE SEQUENCE [LARGE SCALE GENOMIC DNA]</scope>
    <source>
        <strain evidence="15">W744_W776</strain>
    </source>
</reference>
<dbReference type="GO" id="GO:0005506">
    <property type="term" value="F:iron ion binding"/>
    <property type="evidence" value="ECO:0007669"/>
    <property type="project" value="InterPro"/>
</dbReference>
<evidence type="ECO:0000256" key="9">
    <source>
        <dbReference type="ARBA" id="ARBA00023002"/>
    </source>
</evidence>
<keyword evidence="7" id="KW-0256">Endoplasmic reticulum</keyword>
<evidence type="ECO:0000256" key="1">
    <source>
        <dbReference type="ARBA" id="ARBA00001971"/>
    </source>
</evidence>
<evidence type="ECO:0000256" key="5">
    <source>
        <dbReference type="ARBA" id="ARBA00022617"/>
    </source>
</evidence>
<dbReference type="InterPro" id="IPR002401">
    <property type="entry name" value="Cyt_P450_E_grp-I"/>
</dbReference>
<dbReference type="PANTHER" id="PTHR24292">
    <property type="entry name" value="CYTOCHROME P450"/>
    <property type="match status" value="1"/>
</dbReference>
<dbReference type="InterPro" id="IPR017972">
    <property type="entry name" value="Cyt_P450_CS"/>
</dbReference>
<protein>
    <recommendedName>
        <fullName evidence="17">Cytochrome P450</fullName>
    </recommendedName>
</protein>
<gene>
    <name evidence="15" type="ORF">JTE90_012496</name>
</gene>
<dbReference type="PANTHER" id="PTHR24292:SF54">
    <property type="entry name" value="CYP9F3-RELATED"/>
    <property type="match status" value="1"/>
</dbReference>
<dbReference type="SUPFAM" id="SSF48264">
    <property type="entry name" value="Cytochrome P450"/>
    <property type="match status" value="1"/>
</dbReference>
<dbReference type="Pfam" id="PF00067">
    <property type="entry name" value="p450"/>
    <property type="match status" value="1"/>
</dbReference>
<name>A0AAV6U536_9ARAC</name>
<dbReference type="Proteomes" id="UP000827092">
    <property type="component" value="Unassembled WGS sequence"/>
</dbReference>
<dbReference type="InterPro" id="IPR036396">
    <property type="entry name" value="Cyt_P450_sf"/>
</dbReference>
<keyword evidence="5 13" id="KW-0349">Heme</keyword>
<evidence type="ECO:0000256" key="14">
    <source>
        <dbReference type="RuleBase" id="RU000461"/>
    </source>
</evidence>
<dbReference type="PRINTS" id="PR00463">
    <property type="entry name" value="EP450I"/>
</dbReference>
<evidence type="ECO:0000256" key="7">
    <source>
        <dbReference type="ARBA" id="ARBA00022824"/>
    </source>
</evidence>
<evidence type="ECO:0000256" key="4">
    <source>
        <dbReference type="ARBA" id="ARBA00010617"/>
    </source>
</evidence>
<evidence type="ECO:0000256" key="10">
    <source>
        <dbReference type="ARBA" id="ARBA00023004"/>
    </source>
</evidence>
<dbReference type="GO" id="GO:0020037">
    <property type="term" value="F:heme binding"/>
    <property type="evidence" value="ECO:0007669"/>
    <property type="project" value="InterPro"/>
</dbReference>
<evidence type="ECO:0000313" key="16">
    <source>
        <dbReference type="Proteomes" id="UP000827092"/>
    </source>
</evidence>
<dbReference type="GO" id="GO:0005789">
    <property type="term" value="C:endoplasmic reticulum membrane"/>
    <property type="evidence" value="ECO:0007669"/>
    <property type="project" value="UniProtKB-SubCell"/>
</dbReference>
<dbReference type="PRINTS" id="PR00385">
    <property type="entry name" value="P450"/>
</dbReference>
<dbReference type="Gene3D" id="1.10.630.10">
    <property type="entry name" value="Cytochrome P450"/>
    <property type="match status" value="1"/>
</dbReference>
<dbReference type="PROSITE" id="PS00086">
    <property type="entry name" value="CYTOCHROME_P450"/>
    <property type="match status" value="1"/>
</dbReference>
<comment type="similarity">
    <text evidence="4 14">Belongs to the cytochrome P450 family.</text>
</comment>
<evidence type="ECO:0000256" key="13">
    <source>
        <dbReference type="PIRSR" id="PIRSR602401-1"/>
    </source>
</evidence>
<dbReference type="AlphaFoldDB" id="A0AAV6U536"/>
<dbReference type="InterPro" id="IPR050476">
    <property type="entry name" value="Insect_CytP450_Detox"/>
</dbReference>
<evidence type="ECO:0000256" key="8">
    <source>
        <dbReference type="ARBA" id="ARBA00022848"/>
    </source>
</evidence>
<evidence type="ECO:0000256" key="2">
    <source>
        <dbReference type="ARBA" id="ARBA00004174"/>
    </source>
</evidence>
<proteinExistence type="inferred from homology"/>
<keyword evidence="8" id="KW-0492">Microsome</keyword>
<evidence type="ECO:0000256" key="6">
    <source>
        <dbReference type="ARBA" id="ARBA00022723"/>
    </source>
</evidence>
<dbReference type="EMBL" id="JAFNEN010000655">
    <property type="protein sequence ID" value="KAG8178983.1"/>
    <property type="molecule type" value="Genomic_DNA"/>
</dbReference>
<dbReference type="GO" id="GO:0004497">
    <property type="term" value="F:monooxygenase activity"/>
    <property type="evidence" value="ECO:0007669"/>
    <property type="project" value="UniProtKB-KW"/>
</dbReference>
<sequence>MEDIAIPLALLAASLTIYYLYTQFLTKNFDFWNSQNVPYVPPRPIFGSAEFSKPLHETETEWYRKYGRIYGRFEGSRPVLSVGDPDVLKRVLVKDFNIFPNRRDMKFHDPIMDNTLFVLEGEAWKRVRNTVTPTFTTSKLKRMMPLMSECTDLLIDGLSECVQKEKSVHCQKYVEGFVLSAIGRCAFGMTINSLKNPNNEFTEKAKKLFSEVLSWRTCITLFFPCLMKLFRIKLLNPETTNFYRKIVIQVLEERKNLHVVKDDFLQMLLDAENAKEDSNNNGQDTVCERPNCNSNGSLISKPKDKGLSHEEMLSQCITFFIAGFDATTSLLSHVFYQLAVHPNYQETLMEEIYNALDNHDGELSYEALSEMKFMDAVLSECQRMCPAMVRNERRAAQDYYIKDQNILLKKGMIVSIPVYAVHHDPEWYPEPHLFKPERFHHPDPNRPQYVHMPFGGGPRICVGMRFVQVQVKLCLAKVLMKFQILPAPTTPSTLEYTESRNILKVNDVEVCLKERSSN</sequence>
<evidence type="ECO:0000256" key="12">
    <source>
        <dbReference type="ARBA" id="ARBA00023136"/>
    </source>
</evidence>
<dbReference type="CDD" id="cd11055">
    <property type="entry name" value="CYP3A-like"/>
    <property type="match status" value="1"/>
</dbReference>
<dbReference type="InterPro" id="IPR001128">
    <property type="entry name" value="Cyt_P450"/>
</dbReference>
<feature type="binding site" description="axial binding residue" evidence="13">
    <location>
        <position position="461"/>
    </location>
    <ligand>
        <name>heme</name>
        <dbReference type="ChEBI" id="CHEBI:30413"/>
    </ligand>
    <ligandPart>
        <name>Fe</name>
        <dbReference type="ChEBI" id="CHEBI:18248"/>
    </ligandPart>
</feature>
<evidence type="ECO:0000256" key="11">
    <source>
        <dbReference type="ARBA" id="ARBA00023033"/>
    </source>
</evidence>
<keyword evidence="9 14" id="KW-0560">Oxidoreductase</keyword>
<comment type="subcellular location">
    <subcellularLocation>
        <location evidence="3">Endoplasmic reticulum membrane</location>
        <topology evidence="3">Peripheral membrane protein</topology>
    </subcellularLocation>
    <subcellularLocation>
        <location evidence="2">Microsome membrane</location>
        <topology evidence="2">Peripheral membrane protein</topology>
    </subcellularLocation>
</comment>